<name>A0AA52EJ70_9PROT</name>
<evidence type="ECO:0000313" key="1">
    <source>
        <dbReference type="EMBL" id="WND04143.1"/>
    </source>
</evidence>
<gene>
    <name evidence="1" type="ORF">QGN29_07125</name>
</gene>
<keyword evidence="2" id="KW-1185">Reference proteome</keyword>
<dbReference type="EMBL" id="CP123872">
    <property type="protein sequence ID" value="WND04143.1"/>
    <property type="molecule type" value="Genomic_DNA"/>
</dbReference>
<reference evidence="1" key="1">
    <citation type="submission" date="2023-04" db="EMBL/GenBank/DDBJ databases">
        <title>Complete genome sequence of Temperatibacter marinus.</title>
        <authorList>
            <person name="Rong J.-C."/>
            <person name="Yi M.-L."/>
            <person name="Zhao Q."/>
        </authorList>
    </citation>
    <scope>NUCLEOTIDE SEQUENCE</scope>
    <source>
        <strain evidence="1">NBRC 110045</strain>
    </source>
</reference>
<sequence>MKASEITNLQGYLRSSLSNNLIKVMKRPNASDSVEVMIGDEFVGVIYRDDDEDEVSYQFHMTILEEDLPG</sequence>
<dbReference type="KEGG" id="tmk:QGN29_07125"/>
<dbReference type="RefSeq" id="WP_310800007.1">
    <property type="nucleotide sequence ID" value="NZ_CP123872.1"/>
</dbReference>
<protein>
    <submittedName>
        <fullName evidence="1">DUF3126 family protein</fullName>
    </submittedName>
</protein>
<organism evidence="1 2">
    <name type="scientific">Temperatibacter marinus</name>
    <dbReference type="NCBI Taxonomy" id="1456591"/>
    <lineage>
        <taxon>Bacteria</taxon>
        <taxon>Pseudomonadati</taxon>
        <taxon>Pseudomonadota</taxon>
        <taxon>Alphaproteobacteria</taxon>
        <taxon>Kordiimonadales</taxon>
        <taxon>Temperatibacteraceae</taxon>
        <taxon>Temperatibacter</taxon>
    </lineage>
</organism>
<dbReference type="InterPro" id="IPR021473">
    <property type="entry name" value="DUF3126"/>
</dbReference>
<dbReference type="Proteomes" id="UP001268683">
    <property type="component" value="Chromosome"/>
</dbReference>
<accession>A0AA52EJ70</accession>
<dbReference type="Pfam" id="PF11324">
    <property type="entry name" value="DUF3126"/>
    <property type="match status" value="1"/>
</dbReference>
<evidence type="ECO:0000313" key="2">
    <source>
        <dbReference type="Proteomes" id="UP001268683"/>
    </source>
</evidence>
<dbReference type="AlphaFoldDB" id="A0AA52EJ70"/>
<proteinExistence type="predicted"/>